<evidence type="ECO:0000256" key="2">
    <source>
        <dbReference type="ARBA" id="ARBA00022777"/>
    </source>
</evidence>
<organism evidence="7 8">
    <name type="scientific">Bacteroides mediterraneensis</name>
    <dbReference type="NCBI Taxonomy" id="1841856"/>
    <lineage>
        <taxon>Bacteria</taxon>
        <taxon>Pseudomonadati</taxon>
        <taxon>Bacteroidota</taxon>
        <taxon>Bacteroidia</taxon>
        <taxon>Bacteroidales</taxon>
        <taxon>Bacteroidaceae</taxon>
        <taxon>Bacteroides</taxon>
    </lineage>
</organism>
<keyword evidence="1" id="KW-0808">Transferase</keyword>
<evidence type="ECO:0000313" key="7">
    <source>
        <dbReference type="EMBL" id="MBM6757625.1"/>
    </source>
</evidence>
<dbReference type="Gene3D" id="1.25.40.10">
    <property type="entry name" value="Tetratricopeptide repeat domain"/>
    <property type="match status" value="2"/>
</dbReference>
<evidence type="ECO:0000256" key="1">
    <source>
        <dbReference type="ARBA" id="ARBA00022679"/>
    </source>
</evidence>
<feature type="signal peptide" evidence="6">
    <location>
        <begin position="1"/>
        <end position="21"/>
    </location>
</feature>
<evidence type="ECO:0000256" key="3">
    <source>
        <dbReference type="ARBA" id="ARBA00023012"/>
    </source>
</evidence>
<dbReference type="PROSITE" id="PS51257">
    <property type="entry name" value="PROKAR_LIPOPROTEIN"/>
    <property type="match status" value="1"/>
</dbReference>
<dbReference type="InterPro" id="IPR011990">
    <property type="entry name" value="TPR-like_helical_dom_sf"/>
</dbReference>
<dbReference type="InterPro" id="IPR019734">
    <property type="entry name" value="TPR_rpt"/>
</dbReference>
<sequence>MKRTVFSLLIMLWGATACLHAQTETGTIDSLKQQIQLAEKQQTSREKLTELYQSLGAEYETLNHDSSYHYLQKGLALYPQPAFHEEGYLQLVNSLANYWFMEGKMEQAKETFKTVAAHACKLKERQYDLEGVVESSIGVCYRKLGMFDSAVYHYNRAIDFCKKAGKPEDVSSTYYNIGVLYHLHKRYEEALTQGLLSAEYARKAHDELMELYANSLVGASYSKLGKYEEACHILKTNIHKALAIQQPLLAMGSLCPLLSTYQLWNKKDSVRTVLRKGEELIRQIPRNSPTALEFYSTQASLYQWIGEYQKSLQILTDNPLIQTQVPYDKFHTLLARNYEGLGNYQKAFEHLQDVCVYQDSIFNGTIKDELSELNEKLRMSDKELKIARLEKEQVQEKEIRLRNTVYFSSVILLLLVMIFILLHKRKLQKKETELVAAQQYIEGLENERKRLAKDLHDGVCNDLLGAILQIQQQTSSEALKIFTLHTLEEIRSSVRAISHELMPPNFQFANLNEMLADYFSKMQEISGVIIHYVPHPQINWSHISEYIGYEIYRILQETIGNVLKHAHASFIHIQLNEQDGELRIDVQHDGQWEQPTEPAKGIGLRTIHDRLKTIGGNYELKTQGKQISMHIQVHLHGKNHGFR</sequence>
<dbReference type="SUPFAM" id="SSF48452">
    <property type="entry name" value="TPR-like"/>
    <property type="match status" value="2"/>
</dbReference>
<gene>
    <name evidence="7" type="ORF">H6A31_02795</name>
</gene>
<dbReference type="Gene3D" id="1.20.5.1930">
    <property type="match status" value="1"/>
</dbReference>
<dbReference type="RefSeq" id="WP_204474514.1">
    <property type="nucleotide sequence ID" value="NZ_JACJJW010000004.1"/>
</dbReference>
<keyword evidence="5" id="KW-1133">Transmembrane helix</keyword>
<evidence type="ECO:0000256" key="5">
    <source>
        <dbReference type="SAM" id="Phobius"/>
    </source>
</evidence>
<comment type="caution">
    <text evidence="7">The sequence shown here is derived from an EMBL/GenBank/DDBJ whole genome shotgun (WGS) entry which is preliminary data.</text>
</comment>
<feature type="transmembrane region" description="Helical" evidence="5">
    <location>
        <begin position="405"/>
        <end position="422"/>
    </location>
</feature>
<feature type="coiled-coil region" evidence="4">
    <location>
        <begin position="21"/>
        <end position="65"/>
    </location>
</feature>
<accession>A0ABS2ESH6</accession>
<keyword evidence="5" id="KW-0472">Membrane</keyword>
<feature type="coiled-coil region" evidence="4">
    <location>
        <begin position="370"/>
        <end position="454"/>
    </location>
</feature>
<dbReference type="CDD" id="cd16917">
    <property type="entry name" value="HATPase_UhpB-NarQ-NarX-like"/>
    <property type="match status" value="1"/>
</dbReference>
<keyword evidence="8" id="KW-1185">Reference proteome</keyword>
<keyword evidence="6" id="KW-0732">Signal</keyword>
<dbReference type="Proteomes" id="UP000703295">
    <property type="component" value="Unassembled WGS sequence"/>
</dbReference>
<keyword evidence="3" id="KW-0902">Two-component regulatory system</keyword>
<keyword evidence="2" id="KW-0418">Kinase</keyword>
<feature type="chain" id="PRO_5047171760" description="Tetratricopeptide repeat protein" evidence="6">
    <location>
        <begin position="22"/>
        <end position="643"/>
    </location>
</feature>
<protein>
    <recommendedName>
        <fullName evidence="9">Tetratricopeptide repeat protein</fullName>
    </recommendedName>
</protein>
<evidence type="ECO:0000313" key="8">
    <source>
        <dbReference type="Proteomes" id="UP000703295"/>
    </source>
</evidence>
<dbReference type="EMBL" id="JACJJW010000004">
    <property type="protein sequence ID" value="MBM6757625.1"/>
    <property type="molecule type" value="Genomic_DNA"/>
</dbReference>
<evidence type="ECO:0000256" key="4">
    <source>
        <dbReference type="SAM" id="Coils"/>
    </source>
</evidence>
<dbReference type="Gene3D" id="3.30.565.10">
    <property type="entry name" value="Histidine kinase-like ATPase, C-terminal domain"/>
    <property type="match status" value="1"/>
</dbReference>
<keyword evidence="4" id="KW-0175">Coiled coil</keyword>
<evidence type="ECO:0000256" key="6">
    <source>
        <dbReference type="SAM" id="SignalP"/>
    </source>
</evidence>
<reference evidence="7 8" key="1">
    <citation type="journal article" date="2021" name="Sci. Rep.">
        <title>The distribution of antibiotic resistance genes in chicken gut microbiota commensals.</title>
        <authorList>
            <person name="Juricova H."/>
            <person name="Matiasovicova J."/>
            <person name="Kubasova T."/>
            <person name="Cejkova D."/>
            <person name="Rychlik I."/>
        </authorList>
    </citation>
    <scope>NUCLEOTIDE SEQUENCE [LARGE SCALE GENOMIC DNA]</scope>
    <source>
        <strain evidence="7 8">An801</strain>
    </source>
</reference>
<evidence type="ECO:0008006" key="9">
    <source>
        <dbReference type="Google" id="ProtNLM"/>
    </source>
</evidence>
<dbReference type="InterPro" id="IPR050482">
    <property type="entry name" value="Sensor_HK_TwoCompSys"/>
</dbReference>
<dbReference type="SMART" id="SM00028">
    <property type="entry name" value="TPR"/>
    <property type="match status" value="5"/>
</dbReference>
<dbReference type="InterPro" id="IPR036890">
    <property type="entry name" value="HATPase_C_sf"/>
</dbReference>
<name>A0ABS2ESH6_9BACE</name>
<dbReference type="PANTHER" id="PTHR24421">
    <property type="entry name" value="NITRATE/NITRITE SENSOR PROTEIN NARX-RELATED"/>
    <property type="match status" value="1"/>
</dbReference>
<keyword evidence="5" id="KW-0812">Transmembrane</keyword>
<proteinExistence type="predicted"/>
<dbReference type="SUPFAM" id="SSF55874">
    <property type="entry name" value="ATPase domain of HSP90 chaperone/DNA topoisomerase II/histidine kinase"/>
    <property type="match status" value="1"/>
</dbReference>